<reference evidence="13" key="1">
    <citation type="submission" date="2021-02" db="EMBL/GenBank/DDBJ databases">
        <authorList>
            <person name="Nowell W R."/>
        </authorList>
    </citation>
    <scope>NUCLEOTIDE SEQUENCE</scope>
</reference>
<evidence type="ECO:0000256" key="8">
    <source>
        <dbReference type="SAM" id="Coils"/>
    </source>
</evidence>
<dbReference type="InterPro" id="IPR036322">
    <property type="entry name" value="WD40_repeat_dom_sf"/>
</dbReference>
<dbReference type="Proteomes" id="UP000663829">
    <property type="component" value="Unassembled WGS sequence"/>
</dbReference>
<feature type="domain" description="IFT140 first beta-propeller" evidence="9">
    <location>
        <begin position="213"/>
        <end position="367"/>
    </location>
</feature>
<keyword evidence="15" id="KW-1185">Reference proteome</keyword>
<protein>
    <recommendedName>
        <fullName evidence="16">Intraflagellar transport protein 140</fullName>
    </recommendedName>
</protein>
<sequence length="1503" mass="170663">MGTQYFEHKLECSISDPHFQLMEWHPTLNILAVASVVSQSGTHILFYTEDGEQDETNKIQHASNAQCLSWHPAKKTLAIGFSNGELMIHGGSNRRLESVIVHKTCITALAFNADGTRLLSCDQEGLVIIWKADSLVQVSQSSILLQQNVGETVTFAILKTSPSGRSDQDYRELARAAVSGDQTALDMLAQTTSRKESTETATFFVGTDRVSNMMTQYNLQLLERGQLLQPTISGKLSGRPADSDYTLVGTNFFAYVTGESTIRMINVSSTENLMLRLNTELGYASNENLVCITYCQTRGVLAAGTDRGNIALWLYVPNHRTTDVEKHWRLNRAKSICNGVPIRLIKYCPQRNCLAANLVSQVYVLTDELMSAAYRDNLAIVQLSPTTVHMAFFRYSVIKEDTLDMPFKNLSVSKNHIAIWNRKQVKIYELICDASKSDEEKIQRTEKGSFTCTPTNVILFDQILFIMENGRINVMSFQGTSRQQLTFAQNEGDACNMNLNGSYLVVGSTKGFVKVFDVSRRDIRALGKTLNVNNHTPSVDSIRELAINCNGTKVTVLTSQKDVVGNFDFSMEKLPGTEYGLIGQNQPSGNETERNSSAINKILYRRYPSHMTWDPEDSRLLALEVYLSQQKIDLILTSDDEKTQDLLRSSRNFDGGDEYNNNDELAECIVVSMLCTLDNQLFPKDAFPRDSYYRQLIAVRIPFYFFVTREKHPDFDKHMKTQKTLQSKNDRNLGDDNQLTAIKNSRIRIQIPKLDSLDSSGLVQSSSSNHQQNSISYDTELNETVVYSEYLTGKTMPDFVGVSVIDKNIVDAIMNFSYHLTLGDIDSAFKAIKQIKKESVWENLARMSVLSRRADVAKICLGKMGLFRGARALRAVEHDKPEVKIAVLAIHLNMKEEAEKILLQSKRYDLLNQFYQSINEWDKAIDISLRHDRIHLRNTYYNYAKYLEQYNQIEKAVEFYEKSGTQQNEVRRLYLKRKDMSGYKEYTAKQNDPKLFCWWGRYFESRGKVEEALGCYRKANDNLSLCRLLCDNDQPTKAIELCADTGDKAACYHMARYFEKKGDHKQAIAYFQQASAISNAMRLCREHHLDEYMANIAIQGTSDDKLEAARYFESLPMQEDRAILLYHKAGLTSKAIDLAFKHERYSALAQIADSVGKSHDSSQVTRMADYFMQLKQYDKAVDLLAAIDRVDEAADLAIRNEIPLTEDLLERLSPAKPINDVDLQRYQATCEKLGDLAASQGVYSGAAKKYLDAGNKMKSMRALINSGDVEKITVFANVARNRDVYLLAADYLKSLNWKKYPDALQNIMNFYKKAKAYEKLAQFYDMCAQIEIEEYKDYNKALEALLEAYKTLKENGENTFTKDEALQELELKCRNIKRFIDARDRYSEDPEQGARELANLLGDQKIFVGVHAGDIYGILIDHFGRREKFKQATMLLDELQAHVPEKYFSHYINPNLLSAIYSATGRKLAPPTTPPKEEIENGDHHLAYAEEIADNSSYGIIDD</sequence>
<dbReference type="EMBL" id="CAJNOQ010002979">
    <property type="protein sequence ID" value="CAF0988879.1"/>
    <property type="molecule type" value="Genomic_DNA"/>
</dbReference>
<dbReference type="GO" id="GO:0035721">
    <property type="term" value="P:intraciliary retrograde transport"/>
    <property type="evidence" value="ECO:0007669"/>
    <property type="project" value="TreeGrafter"/>
</dbReference>
<evidence type="ECO:0000313" key="15">
    <source>
        <dbReference type="Proteomes" id="UP000663829"/>
    </source>
</evidence>
<keyword evidence="4" id="KW-0802">TPR repeat</keyword>
<evidence type="ECO:0000256" key="6">
    <source>
        <dbReference type="ARBA" id="ARBA00023273"/>
    </source>
</evidence>
<comment type="subcellular location">
    <subcellularLocation>
        <location evidence="1">Cell projection</location>
        <location evidence="1">Cilium</location>
    </subcellularLocation>
</comment>
<name>A0A814FZ06_9BILA</name>
<comment type="caution">
    <text evidence="13">The sequence shown here is derived from an EMBL/GenBank/DDBJ whole genome shotgun (WGS) entry which is preliminary data.</text>
</comment>
<evidence type="ECO:0000256" key="2">
    <source>
        <dbReference type="ARBA" id="ARBA00022574"/>
    </source>
</evidence>
<evidence type="ECO:0000256" key="7">
    <source>
        <dbReference type="PROSITE-ProRule" id="PRU00221"/>
    </source>
</evidence>
<dbReference type="Proteomes" id="UP000681722">
    <property type="component" value="Unassembled WGS sequence"/>
</dbReference>
<dbReference type="Pfam" id="PF23385">
    <property type="entry name" value="Beta-prop_IFT140_2nd"/>
    <property type="match status" value="1"/>
</dbReference>
<feature type="domain" description="IFT140 first beta-propeller" evidence="9">
    <location>
        <begin position="5"/>
        <end position="208"/>
    </location>
</feature>
<feature type="repeat" description="WD" evidence="7">
    <location>
        <begin position="99"/>
        <end position="140"/>
    </location>
</feature>
<dbReference type="InterPro" id="IPR056155">
    <property type="entry name" value="Beta-prop_IFT140_2nd"/>
</dbReference>
<dbReference type="Pfam" id="PF24760">
    <property type="entry name" value="TPR_IF140_C"/>
    <property type="match status" value="1"/>
</dbReference>
<dbReference type="PANTHER" id="PTHR15722">
    <property type="entry name" value="IFT140/172-RELATED"/>
    <property type="match status" value="1"/>
</dbReference>
<evidence type="ECO:0000259" key="9">
    <source>
        <dbReference type="Pfam" id="PF23383"/>
    </source>
</evidence>
<evidence type="ECO:0000313" key="14">
    <source>
        <dbReference type="EMBL" id="CAF3761020.1"/>
    </source>
</evidence>
<dbReference type="Gene3D" id="1.25.40.470">
    <property type="match status" value="1"/>
</dbReference>
<dbReference type="OrthoDB" id="10258787at2759"/>
<keyword evidence="8" id="KW-0175">Coiled coil</keyword>
<dbReference type="InterPro" id="IPR056168">
    <property type="entry name" value="TPR_IF140/IFT172/WDR19"/>
</dbReference>
<organism evidence="13 15">
    <name type="scientific">Didymodactylos carnosus</name>
    <dbReference type="NCBI Taxonomy" id="1234261"/>
    <lineage>
        <taxon>Eukaryota</taxon>
        <taxon>Metazoa</taxon>
        <taxon>Spiralia</taxon>
        <taxon>Gnathifera</taxon>
        <taxon>Rotifera</taxon>
        <taxon>Eurotatoria</taxon>
        <taxon>Bdelloidea</taxon>
        <taxon>Philodinida</taxon>
        <taxon>Philodinidae</taxon>
        <taxon>Didymodactylos</taxon>
    </lineage>
</organism>
<evidence type="ECO:0008006" key="16">
    <source>
        <dbReference type="Google" id="ProtNLM"/>
    </source>
</evidence>
<dbReference type="InterPro" id="IPR011990">
    <property type="entry name" value="TPR-like_helical_dom_sf"/>
</dbReference>
<dbReference type="Pfam" id="PF23383">
    <property type="entry name" value="Beta-prop_IFT140_1st"/>
    <property type="match status" value="2"/>
</dbReference>
<dbReference type="Pfam" id="PF24762">
    <property type="entry name" value="TPR_IF140-IFT172"/>
    <property type="match status" value="1"/>
</dbReference>
<dbReference type="SUPFAM" id="SSF81901">
    <property type="entry name" value="HCP-like"/>
    <property type="match status" value="1"/>
</dbReference>
<evidence type="ECO:0000256" key="3">
    <source>
        <dbReference type="ARBA" id="ARBA00022737"/>
    </source>
</evidence>
<gene>
    <name evidence="13" type="ORF">GPM918_LOCUS13147</name>
    <name evidence="14" type="ORF">SRO942_LOCUS13147</name>
</gene>
<evidence type="ECO:0000256" key="1">
    <source>
        <dbReference type="ARBA" id="ARBA00004138"/>
    </source>
</evidence>
<dbReference type="PANTHER" id="PTHR15722:SF7">
    <property type="entry name" value="INTRAFLAGELLAR TRANSPORT PROTEIN 140 HOMOLOG"/>
    <property type="match status" value="1"/>
</dbReference>
<dbReference type="SMART" id="SM00320">
    <property type="entry name" value="WD40"/>
    <property type="match status" value="3"/>
</dbReference>
<dbReference type="Gene3D" id="2.130.10.10">
    <property type="entry name" value="YVTN repeat-like/Quinoprotein amine dehydrogenase"/>
    <property type="match status" value="2"/>
</dbReference>
<dbReference type="SUPFAM" id="SSF50978">
    <property type="entry name" value="WD40 repeat-like"/>
    <property type="match status" value="2"/>
</dbReference>
<dbReference type="PROSITE" id="PS50082">
    <property type="entry name" value="WD_REPEATS_2"/>
    <property type="match status" value="1"/>
</dbReference>
<evidence type="ECO:0000256" key="5">
    <source>
        <dbReference type="ARBA" id="ARBA00023069"/>
    </source>
</evidence>
<feature type="domain" description="IFT140 second beta-propeller" evidence="10">
    <location>
        <begin position="376"/>
        <end position="708"/>
    </location>
</feature>
<dbReference type="InterPro" id="IPR056156">
    <property type="entry name" value="TPR_IF140_C"/>
</dbReference>
<dbReference type="GO" id="GO:0005930">
    <property type="term" value="C:axoneme"/>
    <property type="evidence" value="ECO:0007669"/>
    <property type="project" value="TreeGrafter"/>
</dbReference>
<feature type="coiled-coil region" evidence="8">
    <location>
        <begin position="1328"/>
        <end position="1359"/>
    </location>
</feature>
<dbReference type="Gene3D" id="1.25.40.10">
    <property type="entry name" value="Tetratricopeptide repeat domain"/>
    <property type="match status" value="1"/>
</dbReference>
<dbReference type="InterPro" id="IPR001680">
    <property type="entry name" value="WD40_rpt"/>
</dbReference>
<dbReference type="GO" id="GO:0036064">
    <property type="term" value="C:ciliary basal body"/>
    <property type="evidence" value="ECO:0007669"/>
    <property type="project" value="TreeGrafter"/>
</dbReference>
<keyword evidence="5" id="KW-0969">Cilium</keyword>
<feature type="domain" description="IF140/IFT172/WDR19 TPR" evidence="12">
    <location>
        <begin position="823"/>
        <end position="1310"/>
    </location>
</feature>
<accession>A0A814FZ06</accession>
<keyword evidence="2 7" id="KW-0853">WD repeat</keyword>
<evidence type="ECO:0000259" key="11">
    <source>
        <dbReference type="Pfam" id="PF24760"/>
    </source>
</evidence>
<keyword evidence="3" id="KW-0677">Repeat</keyword>
<dbReference type="EMBL" id="CAJOBC010002979">
    <property type="protein sequence ID" value="CAF3761020.1"/>
    <property type="molecule type" value="Genomic_DNA"/>
</dbReference>
<evidence type="ECO:0000259" key="10">
    <source>
        <dbReference type="Pfam" id="PF23385"/>
    </source>
</evidence>
<evidence type="ECO:0000313" key="13">
    <source>
        <dbReference type="EMBL" id="CAF0988879.1"/>
    </source>
</evidence>
<keyword evidence="6" id="KW-0966">Cell projection</keyword>
<evidence type="ECO:0000256" key="4">
    <source>
        <dbReference type="ARBA" id="ARBA00022803"/>
    </source>
</evidence>
<dbReference type="InterPro" id="IPR015943">
    <property type="entry name" value="WD40/YVTN_repeat-like_dom_sf"/>
</dbReference>
<evidence type="ECO:0000259" key="12">
    <source>
        <dbReference type="Pfam" id="PF24762"/>
    </source>
</evidence>
<dbReference type="InterPro" id="IPR056154">
    <property type="entry name" value="Beta-prop_IFT140_1st"/>
</dbReference>
<feature type="domain" description="IF140 C-terminal TPR" evidence="11">
    <location>
        <begin position="1318"/>
        <end position="1440"/>
    </location>
</feature>
<proteinExistence type="predicted"/>
<dbReference type="GO" id="GO:0030991">
    <property type="term" value="C:intraciliary transport particle A"/>
    <property type="evidence" value="ECO:0007669"/>
    <property type="project" value="TreeGrafter"/>
</dbReference>